<evidence type="ECO:0000313" key="5">
    <source>
        <dbReference type="Proteomes" id="UP001250858"/>
    </source>
</evidence>
<dbReference type="InterPro" id="IPR013783">
    <property type="entry name" value="Ig-like_fold"/>
</dbReference>
<dbReference type="InterPro" id="IPR001434">
    <property type="entry name" value="OmcB-like_DUF11"/>
</dbReference>
<feature type="domain" description="DUF11" evidence="3">
    <location>
        <begin position="435"/>
        <end position="555"/>
    </location>
</feature>
<dbReference type="NCBIfam" id="TIGR01451">
    <property type="entry name" value="B_ant_repeat"/>
    <property type="match status" value="5"/>
</dbReference>
<evidence type="ECO:0000259" key="3">
    <source>
        <dbReference type="Pfam" id="PF01345"/>
    </source>
</evidence>
<dbReference type="InterPro" id="IPR047589">
    <property type="entry name" value="DUF11_rpt"/>
</dbReference>
<dbReference type="EMBL" id="CP133762">
    <property type="protein sequence ID" value="WMX44513.1"/>
    <property type="molecule type" value="Genomic_DNA"/>
</dbReference>
<keyword evidence="2" id="KW-0732">Signal</keyword>
<accession>A0ABY9RRX7</accession>
<dbReference type="Gene3D" id="2.60.40.1510">
    <property type="entry name" value="ntegrin, alpha v. Chain A, domain 3"/>
    <property type="match status" value="1"/>
</dbReference>
<feature type="region of interest" description="Disordered" evidence="1">
    <location>
        <begin position="653"/>
        <end position="773"/>
    </location>
</feature>
<feature type="compositionally biased region" description="Polar residues" evidence="1">
    <location>
        <begin position="405"/>
        <end position="420"/>
    </location>
</feature>
<reference evidence="4 5" key="1">
    <citation type="submission" date="2023-09" db="EMBL/GenBank/DDBJ databases">
        <title>Complete genome of Streptomyces roseicoloratus T14.</title>
        <authorList>
            <person name="Bashizi T."/>
            <person name="Kim M.-J."/>
            <person name="Lee G."/>
            <person name="Tagele S.B."/>
            <person name="Shin J.-H."/>
        </authorList>
    </citation>
    <scope>NUCLEOTIDE SEQUENCE [LARGE SCALE GENOMIC DNA]</scope>
    <source>
        <strain evidence="4 5">T14</strain>
    </source>
</reference>
<evidence type="ECO:0000256" key="1">
    <source>
        <dbReference type="SAM" id="MobiDB-lite"/>
    </source>
</evidence>
<dbReference type="PANTHER" id="PTHR34819:SF3">
    <property type="entry name" value="CELL SURFACE PROTEIN"/>
    <property type="match status" value="1"/>
</dbReference>
<feature type="domain" description="DUF11" evidence="3">
    <location>
        <begin position="567"/>
        <end position="685"/>
    </location>
</feature>
<feature type="region of interest" description="Disordered" evidence="1">
    <location>
        <begin position="265"/>
        <end position="298"/>
    </location>
</feature>
<dbReference type="RefSeq" id="WP_309548059.1">
    <property type="nucleotide sequence ID" value="NZ_CP133762.1"/>
</dbReference>
<feature type="compositionally biased region" description="Basic and acidic residues" evidence="1">
    <location>
        <begin position="729"/>
        <end position="754"/>
    </location>
</feature>
<feature type="chain" id="PRO_5046920450" evidence="2">
    <location>
        <begin position="32"/>
        <end position="773"/>
    </location>
</feature>
<evidence type="ECO:0000256" key="2">
    <source>
        <dbReference type="SAM" id="SignalP"/>
    </source>
</evidence>
<feature type="compositionally biased region" description="Basic and acidic residues" evidence="1">
    <location>
        <begin position="691"/>
        <end position="712"/>
    </location>
</feature>
<feature type="region of interest" description="Disordered" evidence="1">
    <location>
        <begin position="542"/>
        <end position="566"/>
    </location>
</feature>
<dbReference type="InterPro" id="IPR051172">
    <property type="entry name" value="Chlamydia_OmcB"/>
</dbReference>
<feature type="compositionally biased region" description="Low complexity" evidence="1">
    <location>
        <begin position="757"/>
        <end position="773"/>
    </location>
</feature>
<feature type="domain" description="DUF11" evidence="3">
    <location>
        <begin position="304"/>
        <end position="419"/>
    </location>
</feature>
<keyword evidence="5" id="KW-1185">Reference proteome</keyword>
<feature type="compositionally biased region" description="Polar residues" evidence="1">
    <location>
        <begin position="542"/>
        <end position="555"/>
    </location>
</feature>
<gene>
    <name evidence="4" type="ORF">RGF97_06060</name>
</gene>
<dbReference type="PROSITE" id="PS51257">
    <property type="entry name" value="PROKAR_LIPOPROTEIN"/>
    <property type="match status" value="1"/>
</dbReference>
<feature type="compositionally biased region" description="Polar residues" evidence="1">
    <location>
        <begin position="661"/>
        <end position="685"/>
    </location>
</feature>
<dbReference type="Proteomes" id="UP001250858">
    <property type="component" value="Chromosome"/>
</dbReference>
<sequence length="773" mass="80046">MARRRTGRPLPWLAGVIACVLPLWGATPAVAVGTAATAAAPQLETSVTRAAGPGAAGRLVPPGGLITYTLTVTNKGPSVARNVTATDTLPENIVFESSKDGCTAVGQKVSCGPEAELAVGKSKTWTFVARLKPSYEGTGDDLGNAAVTDSGTTDPDKENNTNPPVVPPGPFDPKADLVATKSVVQTKAVAPGESFLYTLTVTNRGLSDARNVKATDTLPRQLNYVSSDDECTETQQNVTCGPVPVLAPGASVSWTFEVQLDQAYTGDGKDLPNTATARSDTPDPDTRNNTSDQVYPQVDTPKADVRIDKTTVTDIPVAPGETFQYAVRVTNDGPSRAEGVSIEDTLPSRLTFVESPDGCTALGQRVSCGTLATLDAGASRTWIFTVKLDSGYTGDGSDIQNIATVTSETSDPDTSNNTSRPAGVPGNKVNPPTADLSVVKEPVGDTPPVPGTEFQYRITVANDGPSSDAHSVTLTDKLPEELTYVSTTPSGCTYDGDVVRCARTTPLKVGEKVEYLLTVRLDPSYTGDGTDILNGATVTAANIDPNSKNDTSTTKLPGGRTGTPSADLKAQKKLGSSTPISPGETFPYEITVTNHGPSEAKDVKATDTLPAQLSFVSSASGCTAAGKTVTCGPEAKLGPNESRTWTITVRLAPDYTGDGSDITNTATVSSTTADPDSGNDSSTVTGVPGSKVDEAKADLEVDKEATETKEGTKSPGPAQSGEDASSADPSRKDPSRKDPSRKDPSDAAKSRKDTSLTGTSATDTSARDTSGTD</sequence>
<feature type="signal peptide" evidence="2">
    <location>
        <begin position="1"/>
        <end position="31"/>
    </location>
</feature>
<organism evidence="4 5">
    <name type="scientific">Streptomyces roseicoloratus</name>
    <dbReference type="NCBI Taxonomy" id="2508722"/>
    <lineage>
        <taxon>Bacteria</taxon>
        <taxon>Bacillati</taxon>
        <taxon>Actinomycetota</taxon>
        <taxon>Actinomycetes</taxon>
        <taxon>Kitasatosporales</taxon>
        <taxon>Streptomycetaceae</taxon>
        <taxon>Streptomyces</taxon>
    </lineage>
</organism>
<evidence type="ECO:0000313" key="4">
    <source>
        <dbReference type="EMBL" id="WMX44513.1"/>
    </source>
</evidence>
<dbReference type="Gene3D" id="2.60.40.10">
    <property type="entry name" value="Immunoglobulins"/>
    <property type="match status" value="3"/>
</dbReference>
<feature type="domain" description="DUF11" evidence="3">
    <location>
        <begin position="176"/>
        <end position="292"/>
    </location>
</feature>
<dbReference type="PANTHER" id="PTHR34819">
    <property type="entry name" value="LARGE CYSTEINE-RICH PERIPLASMIC PROTEIN OMCB"/>
    <property type="match status" value="1"/>
</dbReference>
<name>A0ABY9RRX7_9ACTN</name>
<feature type="domain" description="DUF11" evidence="3">
    <location>
        <begin position="62"/>
        <end position="161"/>
    </location>
</feature>
<proteinExistence type="predicted"/>
<feature type="region of interest" description="Disordered" evidence="1">
    <location>
        <begin position="138"/>
        <end position="172"/>
    </location>
</feature>
<feature type="region of interest" description="Disordered" evidence="1">
    <location>
        <begin position="405"/>
        <end position="450"/>
    </location>
</feature>
<protein>
    <submittedName>
        <fullName evidence="4">DUF11 domain-containing protein</fullName>
    </submittedName>
</protein>
<dbReference type="Pfam" id="PF01345">
    <property type="entry name" value="DUF11"/>
    <property type="match status" value="5"/>
</dbReference>